<organism evidence="1 2">
    <name type="scientific">Pristionchus pacificus</name>
    <name type="common">Parasitic nematode worm</name>
    <dbReference type="NCBI Taxonomy" id="54126"/>
    <lineage>
        <taxon>Eukaryota</taxon>
        <taxon>Metazoa</taxon>
        <taxon>Ecdysozoa</taxon>
        <taxon>Nematoda</taxon>
        <taxon>Chromadorea</taxon>
        <taxon>Rhabditida</taxon>
        <taxon>Rhabditina</taxon>
        <taxon>Diplogasteromorpha</taxon>
        <taxon>Diplogasteroidea</taxon>
        <taxon>Neodiplogasteridae</taxon>
        <taxon>Pristionchus</taxon>
    </lineage>
</organism>
<name>A0A2A6CX50_PRIPA</name>
<dbReference type="Proteomes" id="UP000005239">
    <property type="component" value="Unassembled WGS sequence"/>
</dbReference>
<accession>A0A2A6CX50</accession>
<sequence length="218" mass="24318">MKKATVVLTDFKRSLKIDEVIISVVNCGAKAAGKLLAAEAAGFLQNLIQIFVSPLPDVIDTRSKDHSASNHDVLITMGSIIFHVESSMAPDDVTSKSDFVRYLSAREQGKRRERRDWKEVEVERLGKIKGWEEASGKMVKFTYKPKNKVDRRDQHEILPGYRTKSDFDVTSSGAIEGSTTLKNPNSQSFREFIFLGCAGLCSTLSHTASYEALCLRIE</sequence>
<keyword evidence="2" id="KW-1185">Reference proteome</keyword>
<protein>
    <submittedName>
        <fullName evidence="1">Uncharacterized protein</fullName>
    </submittedName>
</protein>
<reference evidence="1" key="2">
    <citation type="submission" date="2022-06" db="UniProtKB">
        <authorList>
            <consortium name="EnsemblMetazoa"/>
        </authorList>
    </citation>
    <scope>IDENTIFICATION</scope>
    <source>
        <strain evidence="1">PS312</strain>
    </source>
</reference>
<reference evidence="2" key="1">
    <citation type="journal article" date="2008" name="Nat. Genet.">
        <title>The Pristionchus pacificus genome provides a unique perspective on nematode lifestyle and parasitism.</title>
        <authorList>
            <person name="Dieterich C."/>
            <person name="Clifton S.W."/>
            <person name="Schuster L.N."/>
            <person name="Chinwalla A."/>
            <person name="Delehaunty K."/>
            <person name="Dinkelacker I."/>
            <person name="Fulton L."/>
            <person name="Fulton R."/>
            <person name="Godfrey J."/>
            <person name="Minx P."/>
            <person name="Mitreva M."/>
            <person name="Roeseler W."/>
            <person name="Tian H."/>
            <person name="Witte H."/>
            <person name="Yang S.P."/>
            <person name="Wilson R.K."/>
            <person name="Sommer R.J."/>
        </authorList>
    </citation>
    <scope>NUCLEOTIDE SEQUENCE [LARGE SCALE GENOMIC DNA]</scope>
    <source>
        <strain evidence="2">PS312</strain>
    </source>
</reference>
<proteinExistence type="predicted"/>
<dbReference type="EnsemblMetazoa" id="PPA36300.1">
    <property type="protein sequence ID" value="PPA36300.1"/>
    <property type="gene ID" value="WBGene00274669"/>
</dbReference>
<dbReference type="AlphaFoldDB" id="A0A2A6CX50"/>
<gene>
    <name evidence="1" type="primary">WBGene00274669</name>
</gene>
<evidence type="ECO:0000313" key="2">
    <source>
        <dbReference type="Proteomes" id="UP000005239"/>
    </source>
</evidence>
<evidence type="ECO:0000313" key="1">
    <source>
        <dbReference type="EnsemblMetazoa" id="PPA36300.1"/>
    </source>
</evidence>
<accession>A0A8R1YSS0</accession>